<sequence>MFGCNMQLPQQRVYGVPFASHRKQAKCILNISLARALLQVSVQISPFFLLSYDRVAQEKYYNAPTYRLSRASITGDFANLAATVVGENSLPALKSGFNDSQTDNAARISFKYGCSRGVTGTPFFFVNGMPLQDSGEPLDYKKWRSILDQLLGNKTVEGENV</sequence>
<name>A0A199V0R3_ANACO</name>
<dbReference type="PANTHER" id="PTHR33875:SF3">
    <property type="entry name" value="OS04G0227500 PROTEIN"/>
    <property type="match status" value="1"/>
</dbReference>
<accession>A0A199V0R3</accession>
<protein>
    <recommendedName>
        <fullName evidence="3">Thioredoxin-like fold domain-containing protein</fullName>
    </recommendedName>
</protein>
<comment type="caution">
    <text evidence="1">The sequence shown here is derived from an EMBL/GenBank/DDBJ whole genome shotgun (WGS) entry which is preliminary data.</text>
</comment>
<dbReference type="AlphaFoldDB" id="A0A199V0R3"/>
<evidence type="ECO:0000313" key="2">
    <source>
        <dbReference type="Proteomes" id="UP000092600"/>
    </source>
</evidence>
<reference evidence="1 2" key="1">
    <citation type="journal article" date="2016" name="DNA Res.">
        <title>The draft genome of MD-2 pineapple using hybrid error correction of long reads.</title>
        <authorList>
            <person name="Redwan R.M."/>
            <person name="Saidin A."/>
            <person name="Kumar S.V."/>
        </authorList>
    </citation>
    <scope>NUCLEOTIDE SEQUENCE [LARGE SCALE GENOMIC DNA]</scope>
    <source>
        <strain evidence="2">cv. MD2</strain>
        <tissue evidence="1">Leaf</tissue>
    </source>
</reference>
<dbReference type="CDD" id="cd02972">
    <property type="entry name" value="DsbA_family"/>
    <property type="match status" value="1"/>
</dbReference>
<proteinExistence type="predicted"/>
<evidence type="ECO:0000313" key="1">
    <source>
        <dbReference type="EMBL" id="OAY70634.1"/>
    </source>
</evidence>
<dbReference type="PANTHER" id="PTHR33875">
    <property type="entry name" value="OS09G0542200 PROTEIN"/>
    <property type="match status" value="1"/>
</dbReference>
<evidence type="ECO:0008006" key="3">
    <source>
        <dbReference type="Google" id="ProtNLM"/>
    </source>
</evidence>
<dbReference type="Gene3D" id="3.40.30.10">
    <property type="entry name" value="Glutaredoxin"/>
    <property type="match status" value="1"/>
</dbReference>
<organism evidence="1 2">
    <name type="scientific">Ananas comosus</name>
    <name type="common">Pineapple</name>
    <name type="synonym">Ananas ananas</name>
    <dbReference type="NCBI Taxonomy" id="4615"/>
    <lineage>
        <taxon>Eukaryota</taxon>
        <taxon>Viridiplantae</taxon>
        <taxon>Streptophyta</taxon>
        <taxon>Embryophyta</taxon>
        <taxon>Tracheophyta</taxon>
        <taxon>Spermatophyta</taxon>
        <taxon>Magnoliopsida</taxon>
        <taxon>Liliopsida</taxon>
        <taxon>Poales</taxon>
        <taxon>Bromeliaceae</taxon>
        <taxon>Bromelioideae</taxon>
        <taxon>Ananas</taxon>
    </lineage>
</organism>
<dbReference type="SUPFAM" id="SSF52833">
    <property type="entry name" value="Thioredoxin-like"/>
    <property type="match status" value="1"/>
</dbReference>
<dbReference type="Proteomes" id="UP000092600">
    <property type="component" value="Unassembled WGS sequence"/>
</dbReference>
<dbReference type="STRING" id="4615.A0A199V0R3"/>
<dbReference type="EMBL" id="LSRQ01003821">
    <property type="protein sequence ID" value="OAY70634.1"/>
    <property type="molecule type" value="Genomic_DNA"/>
</dbReference>
<gene>
    <name evidence="1" type="ORF">ACMD2_13718</name>
</gene>
<dbReference type="InterPro" id="IPR036249">
    <property type="entry name" value="Thioredoxin-like_sf"/>
</dbReference>